<organism evidence="1 2">
    <name type="scientific">Spiroplasma sabaudiense Ar-1343</name>
    <dbReference type="NCBI Taxonomy" id="1276257"/>
    <lineage>
        <taxon>Bacteria</taxon>
        <taxon>Bacillati</taxon>
        <taxon>Mycoplasmatota</taxon>
        <taxon>Mollicutes</taxon>
        <taxon>Entomoplasmatales</taxon>
        <taxon>Spiroplasmataceae</taxon>
        <taxon>Spiroplasma</taxon>
    </lineage>
</organism>
<gene>
    <name evidence="1" type="ORF">SSABA_v1c06720</name>
</gene>
<sequence length="295" mass="33987">MRKKTGAKNLSKTIFDDFFWITNFYPVGSDLYITDSDFENNQNYLLKIDQTILTQEVKIKSPWNRYFLAHPDPSKSSAIGSSQTDLKICLVDKSFIQNIIGLEDNFLVTFVRKQEGNFSTTTSIYNSGFEKITEIPELQNFTIISPILNSNCFVIRKNDDGQTAIFNYDEKKQIPLNGEFENCLKVIMVGDDLVVLATNYHVFKCNIDFKNRVPIVESNFEKQISQFNETGFLVSDRVNGQTSFHSINETIKNSKLIINKYFYKIDAINKNLIIGKPLIDEIGAINYHLPVWFIY</sequence>
<dbReference type="Proteomes" id="UP000019265">
    <property type="component" value="Chromosome"/>
</dbReference>
<dbReference type="HOGENOM" id="CLU_1077311_0_0_14"/>
<dbReference type="RefSeq" id="WP_025251213.1">
    <property type="nucleotide sequence ID" value="NZ_CP006934.1"/>
</dbReference>
<dbReference type="OrthoDB" id="391684at2"/>
<dbReference type="AlphaFoldDB" id="W6AK20"/>
<dbReference type="PATRIC" id="fig|1276257.3.peg.683"/>
<reference evidence="1 2" key="1">
    <citation type="journal article" date="2014" name="Genome Biol. Evol.">
        <title>Molecular evolution of the substrate utilization strategies and putative virulence factors in mosquito-associated Spiroplasma species.</title>
        <authorList>
            <person name="Chang T.H."/>
            <person name="Lo W.S."/>
            <person name="Ku C."/>
            <person name="Chen L.L."/>
            <person name="Kuo C.H."/>
        </authorList>
    </citation>
    <scope>NUCLEOTIDE SEQUENCE [LARGE SCALE GENOMIC DNA]</scope>
    <source>
        <strain evidence="1">Ar-1343</strain>
    </source>
</reference>
<protein>
    <submittedName>
        <fullName evidence="1">Uncharacterized protein</fullName>
    </submittedName>
</protein>
<dbReference type="EMBL" id="CP006934">
    <property type="protein sequence ID" value="AHI54074.1"/>
    <property type="molecule type" value="Genomic_DNA"/>
</dbReference>
<evidence type="ECO:0000313" key="1">
    <source>
        <dbReference type="EMBL" id="AHI54074.1"/>
    </source>
</evidence>
<name>W6AK20_9MOLU</name>
<keyword evidence="2" id="KW-1185">Reference proteome</keyword>
<accession>W6AK20</accession>
<dbReference type="KEGG" id="ssab:SSABA_v1c06720"/>
<evidence type="ECO:0000313" key="2">
    <source>
        <dbReference type="Proteomes" id="UP000019265"/>
    </source>
</evidence>
<dbReference type="STRING" id="1276257.SSABA_v1c06720"/>
<proteinExistence type="predicted"/>